<keyword evidence="3" id="KW-1185">Reference proteome</keyword>
<dbReference type="EMBL" id="CP041666">
    <property type="protein sequence ID" value="QDP40925.1"/>
    <property type="molecule type" value="Genomic_DNA"/>
</dbReference>
<sequence length="96" mass="11297">MMVATRESIDNLISKANQYIDQAEKELDITNRNGFHVDESYTTAQQKLNEVEQEIQKMMDSASHEQRDQLHRMHLRVSQYINDMVLDRVDITNITD</sequence>
<dbReference type="AlphaFoldDB" id="A0A516KHQ1"/>
<reference evidence="2 3" key="1">
    <citation type="submission" date="2019-07" db="EMBL/GenBank/DDBJ databases">
        <authorList>
            <person name="Li J."/>
        </authorList>
    </citation>
    <scope>NUCLEOTIDE SEQUENCE [LARGE SCALE GENOMIC DNA]</scope>
    <source>
        <strain evidence="2 3">TKL69</strain>
    </source>
</reference>
<proteinExistence type="predicted"/>
<gene>
    <name evidence="2" type="ORF">FN924_12445</name>
</gene>
<dbReference type="RefSeq" id="WP_143894961.1">
    <property type="nucleotide sequence ID" value="NZ_CP041666.1"/>
</dbReference>
<dbReference type="KEGG" id="aqt:FN924_12445"/>
<evidence type="ECO:0000313" key="3">
    <source>
        <dbReference type="Proteomes" id="UP000315215"/>
    </source>
</evidence>
<organism evidence="2 3">
    <name type="scientific">Radiobacillus deserti</name>
    <dbReference type="NCBI Taxonomy" id="2594883"/>
    <lineage>
        <taxon>Bacteria</taxon>
        <taxon>Bacillati</taxon>
        <taxon>Bacillota</taxon>
        <taxon>Bacilli</taxon>
        <taxon>Bacillales</taxon>
        <taxon>Bacillaceae</taxon>
        <taxon>Radiobacillus</taxon>
    </lineage>
</organism>
<dbReference type="Pfam" id="PF10732">
    <property type="entry name" value="DUF2524"/>
    <property type="match status" value="1"/>
</dbReference>
<accession>A0A516KHQ1</accession>
<dbReference type="Proteomes" id="UP000315215">
    <property type="component" value="Chromosome"/>
</dbReference>
<protein>
    <submittedName>
        <fullName evidence="2">DUF2524 family protein</fullName>
    </submittedName>
</protein>
<evidence type="ECO:0000313" key="2">
    <source>
        <dbReference type="EMBL" id="QDP40925.1"/>
    </source>
</evidence>
<name>A0A516KHQ1_9BACI</name>
<dbReference type="InterPro" id="IPR019668">
    <property type="entry name" value="Uncharacterised_YtzC"/>
</dbReference>
<feature type="coiled-coil region" evidence="1">
    <location>
        <begin position="6"/>
        <end position="68"/>
    </location>
</feature>
<keyword evidence="1" id="KW-0175">Coiled coil</keyword>
<evidence type="ECO:0000256" key="1">
    <source>
        <dbReference type="SAM" id="Coils"/>
    </source>
</evidence>